<gene>
    <name evidence="2" type="ORF">OFLC_LOCUS8325</name>
</gene>
<dbReference type="EMBL" id="UZAJ01009303">
    <property type="protein sequence ID" value="VDO55109.1"/>
    <property type="molecule type" value="Genomic_DNA"/>
</dbReference>
<accession>A0A183HLG4</accession>
<organism evidence="4">
    <name type="scientific">Onchocerca flexuosa</name>
    <dbReference type="NCBI Taxonomy" id="387005"/>
    <lineage>
        <taxon>Eukaryota</taxon>
        <taxon>Metazoa</taxon>
        <taxon>Ecdysozoa</taxon>
        <taxon>Nematoda</taxon>
        <taxon>Chromadorea</taxon>
        <taxon>Rhabditida</taxon>
        <taxon>Spirurina</taxon>
        <taxon>Spiruromorpha</taxon>
        <taxon>Filarioidea</taxon>
        <taxon>Onchocercidae</taxon>
        <taxon>Onchocerca</taxon>
    </lineage>
</organism>
<dbReference type="InterPro" id="IPR036058">
    <property type="entry name" value="Kazal_dom_sf"/>
</dbReference>
<proteinExistence type="predicted"/>
<dbReference type="SUPFAM" id="SSF100895">
    <property type="entry name" value="Kazal-type serine protease inhibitors"/>
    <property type="match status" value="1"/>
</dbReference>
<dbReference type="STRING" id="387005.A0A183HLG4"/>
<dbReference type="AlphaFoldDB" id="A0A183HLG4"/>
<dbReference type="Pfam" id="PF07648">
    <property type="entry name" value="Kazal_2"/>
    <property type="match status" value="1"/>
</dbReference>
<evidence type="ECO:0000313" key="3">
    <source>
        <dbReference type="Proteomes" id="UP000267606"/>
    </source>
</evidence>
<feature type="domain" description="Kazal-like" evidence="1">
    <location>
        <begin position="29"/>
        <end position="69"/>
    </location>
</feature>
<dbReference type="Proteomes" id="UP000267606">
    <property type="component" value="Unassembled WGS sequence"/>
</dbReference>
<evidence type="ECO:0000313" key="4">
    <source>
        <dbReference type="WBParaSite" id="OFLC_0000832501-mRNA-1"/>
    </source>
</evidence>
<dbReference type="InterPro" id="IPR002350">
    <property type="entry name" value="Kazal_dom"/>
</dbReference>
<evidence type="ECO:0000259" key="1">
    <source>
        <dbReference type="Pfam" id="PF07648"/>
    </source>
</evidence>
<evidence type="ECO:0000313" key="2">
    <source>
        <dbReference type="EMBL" id="VDO55109.1"/>
    </source>
</evidence>
<protein>
    <submittedName>
        <fullName evidence="4">Kazal-like domain-containing protein</fullName>
    </submittedName>
</protein>
<keyword evidence="3" id="KW-1185">Reference proteome</keyword>
<sequence length="93" mass="10132">MISCDQQSCSFGGMCVVLSENHLSDICLCDFNCSASVDDTEAICASDGNIYNSTCFMDLASCKQQKAIYQMTPIHLCHYNGSSNTVLPSLFLQ</sequence>
<dbReference type="Gene3D" id="3.30.60.30">
    <property type="match status" value="1"/>
</dbReference>
<reference evidence="2 3" key="2">
    <citation type="submission" date="2018-11" db="EMBL/GenBank/DDBJ databases">
        <authorList>
            <consortium name="Pathogen Informatics"/>
        </authorList>
    </citation>
    <scope>NUCLEOTIDE SEQUENCE [LARGE SCALE GENOMIC DNA]</scope>
</reference>
<name>A0A183HLG4_9BILA</name>
<dbReference type="WBParaSite" id="OFLC_0000832501-mRNA-1">
    <property type="protein sequence ID" value="OFLC_0000832501-mRNA-1"/>
    <property type="gene ID" value="OFLC_0000832501"/>
</dbReference>
<reference evidence="4" key="1">
    <citation type="submission" date="2016-06" db="UniProtKB">
        <authorList>
            <consortium name="WormBaseParasite"/>
        </authorList>
    </citation>
    <scope>IDENTIFICATION</scope>
</reference>